<reference evidence="3" key="1">
    <citation type="journal article" date="2019" name="Int. J. Syst. Evol. Microbiol.">
        <title>The Global Catalogue of Microorganisms (GCM) 10K type strain sequencing project: providing services to taxonomists for standard genome sequencing and annotation.</title>
        <authorList>
            <consortium name="The Broad Institute Genomics Platform"/>
            <consortium name="The Broad Institute Genome Sequencing Center for Infectious Disease"/>
            <person name="Wu L."/>
            <person name="Ma J."/>
        </authorList>
    </citation>
    <scope>NUCLEOTIDE SEQUENCE [LARGE SCALE GENOMIC DNA]</scope>
    <source>
        <strain evidence="3">KCTC 52487</strain>
    </source>
</reference>
<comment type="caution">
    <text evidence="2">The sequence shown here is derived from an EMBL/GenBank/DDBJ whole genome shotgun (WGS) entry which is preliminary data.</text>
</comment>
<sequence>MTELEGAILTLLDMEGPMTAYGVRRAFLDSPSSFWSASAGAIYPALNRMEEAGWVASKDATRGKRPAKALQLTASGKAEISRWAIDTATAIGPGFDPFRLRAPLWMRLEVAERAELKAALESRVLKRIEVIDALDPRHPDALRHALERVQQTTRLEWIRKTL</sequence>
<proteinExistence type="predicted"/>
<dbReference type="SUPFAM" id="SSF46785">
    <property type="entry name" value="Winged helix' DNA-binding domain"/>
    <property type="match status" value="1"/>
</dbReference>
<feature type="domain" description="Transcription regulator PadR N-terminal" evidence="1">
    <location>
        <begin position="8"/>
        <end position="81"/>
    </location>
</feature>
<keyword evidence="3" id="KW-1185">Reference proteome</keyword>
<dbReference type="InterPro" id="IPR036390">
    <property type="entry name" value="WH_DNA-bd_sf"/>
</dbReference>
<dbReference type="PANTHER" id="PTHR43252">
    <property type="entry name" value="TRANSCRIPTIONAL REGULATOR YQJI"/>
    <property type="match status" value="1"/>
</dbReference>
<dbReference type="Pfam" id="PF03551">
    <property type="entry name" value="PadR"/>
    <property type="match status" value="1"/>
</dbReference>
<evidence type="ECO:0000313" key="2">
    <source>
        <dbReference type="EMBL" id="MFC2927188.1"/>
    </source>
</evidence>
<evidence type="ECO:0000313" key="3">
    <source>
        <dbReference type="Proteomes" id="UP001595379"/>
    </source>
</evidence>
<dbReference type="Gene3D" id="1.10.10.10">
    <property type="entry name" value="Winged helix-like DNA-binding domain superfamily/Winged helix DNA-binding domain"/>
    <property type="match status" value="1"/>
</dbReference>
<dbReference type="InterPro" id="IPR005149">
    <property type="entry name" value="Tscrpt_reg_PadR_N"/>
</dbReference>
<protein>
    <submittedName>
        <fullName evidence="2">PadR family transcriptional regulator</fullName>
    </submittedName>
</protein>
<gene>
    <name evidence="2" type="ORF">ACFOOR_13815</name>
</gene>
<dbReference type="InterPro" id="IPR036388">
    <property type="entry name" value="WH-like_DNA-bd_sf"/>
</dbReference>
<organism evidence="2 3">
    <name type="scientific">Hyphobacterium vulgare</name>
    <dbReference type="NCBI Taxonomy" id="1736751"/>
    <lineage>
        <taxon>Bacteria</taxon>
        <taxon>Pseudomonadati</taxon>
        <taxon>Pseudomonadota</taxon>
        <taxon>Alphaproteobacteria</taxon>
        <taxon>Maricaulales</taxon>
        <taxon>Maricaulaceae</taxon>
        <taxon>Hyphobacterium</taxon>
    </lineage>
</organism>
<dbReference type="PANTHER" id="PTHR43252:SF2">
    <property type="entry name" value="TRANSCRIPTION REGULATOR, PADR-LIKE FAMILY"/>
    <property type="match status" value="1"/>
</dbReference>
<dbReference type="Proteomes" id="UP001595379">
    <property type="component" value="Unassembled WGS sequence"/>
</dbReference>
<dbReference type="EMBL" id="JBHRSV010000028">
    <property type="protein sequence ID" value="MFC2927188.1"/>
    <property type="molecule type" value="Genomic_DNA"/>
</dbReference>
<dbReference type="RefSeq" id="WP_343163172.1">
    <property type="nucleotide sequence ID" value="NZ_JBHRSV010000028.1"/>
</dbReference>
<accession>A0ABV7A0N3</accession>
<evidence type="ECO:0000259" key="1">
    <source>
        <dbReference type="Pfam" id="PF03551"/>
    </source>
</evidence>
<name>A0ABV7A0N3_9PROT</name>